<evidence type="ECO:0000313" key="2">
    <source>
        <dbReference type="EMBL" id="EAY76536.1"/>
    </source>
</evidence>
<reference evidence="2 3" key="1">
    <citation type="journal article" date="2005" name="PLoS Biol.">
        <title>The genomes of Oryza sativa: a history of duplications.</title>
        <authorList>
            <person name="Yu J."/>
            <person name="Wang J."/>
            <person name="Lin W."/>
            <person name="Li S."/>
            <person name="Li H."/>
            <person name="Zhou J."/>
            <person name="Ni P."/>
            <person name="Dong W."/>
            <person name="Hu S."/>
            <person name="Zeng C."/>
            <person name="Zhang J."/>
            <person name="Zhang Y."/>
            <person name="Li R."/>
            <person name="Xu Z."/>
            <person name="Li S."/>
            <person name="Li X."/>
            <person name="Zheng H."/>
            <person name="Cong L."/>
            <person name="Lin L."/>
            <person name="Yin J."/>
            <person name="Geng J."/>
            <person name="Li G."/>
            <person name="Shi J."/>
            <person name="Liu J."/>
            <person name="Lv H."/>
            <person name="Li J."/>
            <person name="Wang J."/>
            <person name="Deng Y."/>
            <person name="Ran L."/>
            <person name="Shi X."/>
            <person name="Wang X."/>
            <person name="Wu Q."/>
            <person name="Li C."/>
            <person name="Ren X."/>
            <person name="Wang J."/>
            <person name="Wang X."/>
            <person name="Li D."/>
            <person name="Liu D."/>
            <person name="Zhang X."/>
            <person name="Ji Z."/>
            <person name="Zhao W."/>
            <person name="Sun Y."/>
            <person name="Zhang Z."/>
            <person name="Bao J."/>
            <person name="Han Y."/>
            <person name="Dong L."/>
            <person name="Ji J."/>
            <person name="Chen P."/>
            <person name="Wu S."/>
            <person name="Liu J."/>
            <person name="Xiao Y."/>
            <person name="Bu D."/>
            <person name="Tan J."/>
            <person name="Yang L."/>
            <person name="Ye C."/>
            <person name="Zhang J."/>
            <person name="Xu J."/>
            <person name="Zhou Y."/>
            <person name="Yu Y."/>
            <person name="Zhang B."/>
            <person name="Zhuang S."/>
            <person name="Wei H."/>
            <person name="Liu B."/>
            <person name="Lei M."/>
            <person name="Yu H."/>
            <person name="Li Y."/>
            <person name="Xu H."/>
            <person name="Wei S."/>
            <person name="He X."/>
            <person name="Fang L."/>
            <person name="Zhang Z."/>
            <person name="Zhang Y."/>
            <person name="Huang X."/>
            <person name="Su Z."/>
            <person name="Tong W."/>
            <person name="Li J."/>
            <person name="Tong Z."/>
            <person name="Li S."/>
            <person name="Ye J."/>
            <person name="Wang L."/>
            <person name="Fang L."/>
            <person name="Lei T."/>
            <person name="Chen C."/>
            <person name="Chen H."/>
            <person name="Xu Z."/>
            <person name="Li H."/>
            <person name="Huang H."/>
            <person name="Zhang F."/>
            <person name="Xu H."/>
            <person name="Li N."/>
            <person name="Zhao C."/>
            <person name="Li S."/>
            <person name="Dong L."/>
            <person name="Huang Y."/>
            <person name="Li L."/>
            <person name="Xi Y."/>
            <person name="Qi Q."/>
            <person name="Li W."/>
            <person name="Zhang B."/>
            <person name="Hu W."/>
            <person name="Zhang Y."/>
            <person name="Tian X."/>
            <person name="Jiao Y."/>
            <person name="Liang X."/>
            <person name="Jin J."/>
            <person name="Gao L."/>
            <person name="Zheng W."/>
            <person name="Hao B."/>
            <person name="Liu S."/>
            <person name="Wang W."/>
            <person name="Yuan L."/>
            <person name="Cao M."/>
            <person name="McDermott J."/>
            <person name="Samudrala R."/>
            <person name="Wang J."/>
            <person name="Wong G.K."/>
            <person name="Yang H."/>
        </authorList>
    </citation>
    <scope>NUCLEOTIDE SEQUENCE [LARGE SCALE GENOMIC DNA]</scope>
    <source>
        <strain evidence="3">cv. 93-11</strain>
    </source>
</reference>
<dbReference type="OMA" id="MLMRWKD"/>
<name>A2WX40_ORYSI</name>
<evidence type="ECO:0000256" key="1">
    <source>
        <dbReference type="SAM" id="MobiDB-lite"/>
    </source>
</evidence>
<dbReference type="Proteomes" id="UP000007015">
    <property type="component" value="Chromosome 1"/>
</dbReference>
<sequence>MPLALGAVGLSDGNMLMRWKDTVALTQGGADASSSTLGVTGLNGGDDDDNKRQGLGFEVGVNEMAKSDSLAGKRPAATWRRLETELEVTPDPRGAWGGDRSN</sequence>
<organism evidence="2 3">
    <name type="scientific">Oryza sativa subsp. indica</name>
    <name type="common">Rice</name>
    <dbReference type="NCBI Taxonomy" id="39946"/>
    <lineage>
        <taxon>Eukaryota</taxon>
        <taxon>Viridiplantae</taxon>
        <taxon>Streptophyta</taxon>
        <taxon>Embryophyta</taxon>
        <taxon>Tracheophyta</taxon>
        <taxon>Spermatophyta</taxon>
        <taxon>Magnoliopsida</taxon>
        <taxon>Liliopsida</taxon>
        <taxon>Poales</taxon>
        <taxon>Poaceae</taxon>
        <taxon>BOP clade</taxon>
        <taxon>Oryzoideae</taxon>
        <taxon>Oryzeae</taxon>
        <taxon>Oryzinae</taxon>
        <taxon>Oryza</taxon>
        <taxon>Oryza sativa</taxon>
    </lineage>
</organism>
<keyword evidence="3" id="KW-1185">Reference proteome</keyword>
<dbReference type="EMBL" id="CM000126">
    <property type="protein sequence ID" value="EAY76536.1"/>
    <property type="molecule type" value="Genomic_DNA"/>
</dbReference>
<dbReference type="HOGENOM" id="CLU_2282088_0_0_1"/>
<protein>
    <submittedName>
        <fullName evidence="2">Uncharacterized protein</fullName>
    </submittedName>
</protein>
<dbReference type="Gramene" id="BGIOSGA000467-TA">
    <property type="protein sequence ID" value="BGIOSGA000467-PA"/>
    <property type="gene ID" value="BGIOSGA000467"/>
</dbReference>
<accession>A2WX40</accession>
<proteinExistence type="predicted"/>
<gene>
    <name evidence="2" type="ORF">OsI_04479</name>
</gene>
<feature type="region of interest" description="Disordered" evidence="1">
    <location>
        <begin position="28"/>
        <end position="52"/>
    </location>
</feature>
<dbReference type="AlphaFoldDB" id="A2WX40"/>
<evidence type="ECO:0000313" key="3">
    <source>
        <dbReference type="Proteomes" id="UP000007015"/>
    </source>
</evidence>